<sequence>MGPIMDFISIYLLPVVSIIFIVKGVELAKQIKGNEDTEENTVWVAISFTIIIYCFVWLSF</sequence>
<keyword evidence="1" id="KW-1133">Transmembrane helix</keyword>
<feature type="transmembrane region" description="Helical" evidence="1">
    <location>
        <begin position="6"/>
        <end position="28"/>
    </location>
</feature>
<evidence type="ECO:0000256" key="1">
    <source>
        <dbReference type="SAM" id="Phobius"/>
    </source>
</evidence>
<protein>
    <submittedName>
        <fullName evidence="2">Uncharacterized protein</fullName>
    </submittedName>
</protein>
<feature type="transmembrane region" description="Helical" evidence="1">
    <location>
        <begin position="40"/>
        <end position="58"/>
    </location>
</feature>
<accession>A0A740TTD5</accession>
<name>A0A740TTD5_SALTM</name>
<proteinExistence type="predicted"/>
<gene>
    <name evidence="2" type="ORF">G9C53_005060</name>
</gene>
<reference evidence="2" key="2">
    <citation type="submission" date="2018-07" db="EMBL/GenBank/DDBJ databases">
        <authorList>
            <consortium name="NCBI Pathogen Detection Project"/>
        </authorList>
    </citation>
    <scope>NUCLEOTIDE SEQUENCE</scope>
    <source>
        <strain evidence="2">N26921</strain>
    </source>
</reference>
<evidence type="ECO:0000313" key="2">
    <source>
        <dbReference type="EMBL" id="HAF0292652.1"/>
    </source>
</evidence>
<dbReference type="AlphaFoldDB" id="A0A740TTD5"/>
<organism evidence="2">
    <name type="scientific">Salmonella enterica subsp. enterica serovar Typhimurium var. 5-</name>
    <dbReference type="NCBI Taxonomy" id="1620419"/>
    <lineage>
        <taxon>Bacteria</taxon>
        <taxon>Pseudomonadati</taxon>
        <taxon>Pseudomonadota</taxon>
        <taxon>Gammaproteobacteria</taxon>
        <taxon>Enterobacterales</taxon>
        <taxon>Enterobacteriaceae</taxon>
        <taxon>Salmonella</taxon>
    </lineage>
</organism>
<keyword evidence="1" id="KW-0472">Membrane</keyword>
<reference evidence="2" key="1">
    <citation type="journal article" date="2018" name="Genome Biol.">
        <title>SKESA: strategic k-mer extension for scrupulous assemblies.</title>
        <authorList>
            <person name="Souvorov A."/>
            <person name="Agarwala R."/>
            <person name="Lipman D.J."/>
        </authorList>
    </citation>
    <scope>NUCLEOTIDE SEQUENCE</scope>
    <source>
        <strain evidence="2">N26921</strain>
    </source>
</reference>
<comment type="caution">
    <text evidence="2">The sequence shown here is derived from an EMBL/GenBank/DDBJ whole genome shotgun (WGS) entry which is preliminary data.</text>
</comment>
<keyword evidence="1" id="KW-0812">Transmembrane</keyword>
<dbReference type="EMBL" id="DAATVL010000105">
    <property type="protein sequence ID" value="HAF0292652.1"/>
    <property type="molecule type" value="Genomic_DNA"/>
</dbReference>